<feature type="transmembrane region" description="Helical" evidence="3">
    <location>
        <begin position="114"/>
        <end position="134"/>
    </location>
</feature>
<evidence type="ECO:0000256" key="3">
    <source>
        <dbReference type="SAM" id="Phobius"/>
    </source>
</evidence>
<dbReference type="EMBL" id="JAJTJA010000017">
    <property type="protein sequence ID" value="KAH8688700.1"/>
    <property type="molecule type" value="Genomic_DNA"/>
</dbReference>
<feature type="transmembrane region" description="Helical" evidence="3">
    <location>
        <begin position="205"/>
        <end position="226"/>
    </location>
</feature>
<dbReference type="InterPro" id="IPR036259">
    <property type="entry name" value="MFS_trans_sf"/>
</dbReference>
<dbReference type="PROSITE" id="PS50850">
    <property type="entry name" value="MFS"/>
    <property type="match status" value="1"/>
</dbReference>
<evidence type="ECO:0000256" key="1">
    <source>
        <dbReference type="ARBA" id="ARBA00004141"/>
    </source>
</evidence>
<comment type="subcellular location">
    <subcellularLocation>
        <location evidence="1">Membrane</location>
        <topology evidence="1">Multi-pass membrane protein</topology>
    </subcellularLocation>
</comment>
<evidence type="ECO:0000313" key="6">
    <source>
        <dbReference type="Proteomes" id="UP001201262"/>
    </source>
</evidence>
<feature type="transmembrane region" description="Helical" evidence="3">
    <location>
        <begin position="343"/>
        <end position="369"/>
    </location>
</feature>
<feature type="domain" description="Major facilitator superfamily (MFS) profile" evidence="4">
    <location>
        <begin position="46"/>
        <end position="442"/>
    </location>
</feature>
<protein>
    <submittedName>
        <fullName evidence="5">MFS monocarboxylate transporter</fullName>
    </submittedName>
</protein>
<feature type="transmembrane region" description="Helical" evidence="3">
    <location>
        <begin position="175"/>
        <end position="193"/>
    </location>
</feature>
<evidence type="ECO:0000256" key="2">
    <source>
        <dbReference type="ARBA" id="ARBA00006727"/>
    </source>
</evidence>
<feature type="transmembrane region" description="Helical" evidence="3">
    <location>
        <begin position="48"/>
        <end position="72"/>
    </location>
</feature>
<accession>A0AAD4KD63</accession>
<dbReference type="Proteomes" id="UP001201262">
    <property type="component" value="Unassembled WGS sequence"/>
</dbReference>
<keyword evidence="6" id="KW-1185">Reference proteome</keyword>
<dbReference type="RefSeq" id="XP_046065172.1">
    <property type="nucleotide sequence ID" value="XM_046212433.1"/>
</dbReference>
<comment type="similarity">
    <text evidence="2">Belongs to the major facilitator superfamily. Monocarboxylate porter (TC 2.A.1.13) family.</text>
</comment>
<dbReference type="Pfam" id="PF07690">
    <property type="entry name" value="MFS_1"/>
    <property type="match status" value="1"/>
</dbReference>
<evidence type="ECO:0000313" key="5">
    <source>
        <dbReference type="EMBL" id="KAH8688700.1"/>
    </source>
</evidence>
<feature type="transmembrane region" description="Helical" evidence="3">
    <location>
        <begin position="320"/>
        <end position="337"/>
    </location>
</feature>
<feature type="transmembrane region" description="Helical" evidence="3">
    <location>
        <begin position="247"/>
        <end position="272"/>
    </location>
</feature>
<dbReference type="AlphaFoldDB" id="A0AAD4KD63"/>
<dbReference type="InterPro" id="IPR050327">
    <property type="entry name" value="Proton-linked_MCT"/>
</dbReference>
<dbReference type="PANTHER" id="PTHR11360">
    <property type="entry name" value="MONOCARBOXYLATE TRANSPORTER"/>
    <property type="match status" value="1"/>
</dbReference>
<keyword evidence="3" id="KW-1133">Transmembrane helix</keyword>
<feature type="transmembrane region" description="Helical" evidence="3">
    <location>
        <begin position="413"/>
        <end position="433"/>
    </location>
</feature>
<keyword evidence="3" id="KW-0812">Transmembrane</keyword>
<dbReference type="GO" id="GO:0022857">
    <property type="term" value="F:transmembrane transporter activity"/>
    <property type="evidence" value="ECO:0007669"/>
    <property type="project" value="InterPro"/>
</dbReference>
<evidence type="ECO:0000259" key="4">
    <source>
        <dbReference type="PROSITE" id="PS50850"/>
    </source>
</evidence>
<gene>
    <name evidence="5" type="ORF">BGW36DRAFT_309738</name>
</gene>
<feature type="transmembrane region" description="Helical" evidence="3">
    <location>
        <begin position="84"/>
        <end position="107"/>
    </location>
</feature>
<sequence length="445" mass="46828">MAPSSSSVSEKGLGLKAPNSSLNSDAVPAATATAAAAPSLGRTEWLQILSTFIVFTNTWGFLLTSGVLQAHYELVLLRDQSSSNISWISTTCAFLVLSAGIVTGPLYDRGFYRLLLLAGSVLQVFGLMMLSISTRYYQLFLSHGICIGIGAGVAFTPSVSAAARSLPHPATRAKAMGLMASGSCIGGIVFPLALRALIPEVGFPWAIRIIAFIVLGLYFLSYLVLLQSSAQVQAGSFVRAFFDVSSLTDAPFMMLCVASLFSATAFYIPLLYLPLLTAIRVPSISPDLSLDLLAILNGASAVGRLLAGLIAAVCGSTETVAVSLVAGSVLLFCWMAVDTLAGTLAWVVFWGMVSGILVTLPGAFIPFFCPSIAVIGTRSGFYWAWVGLGMLIGSPIGGAIYPLQSSGGGYWHLQVFAGVFMMGAAVLTVYPIVHLRHRNRRAAAS</sequence>
<organism evidence="5 6">
    <name type="scientific">Talaromyces proteolyticus</name>
    <dbReference type="NCBI Taxonomy" id="1131652"/>
    <lineage>
        <taxon>Eukaryota</taxon>
        <taxon>Fungi</taxon>
        <taxon>Dikarya</taxon>
        <taxon>Ascomycota</taxon>
        <taxon>Pezizomycotina</taxon>
        <taxon>Eurotiomycetes</taxon>
        <taxon>Eurotiomycetidae</taxon>
        <taxon>Eurotiales</taxon>
        <taxon>Trichocomaceae</taxon>
        <taxon>Talaromyces</taxon>
        <taxon>Talaromyces sect. Bacilispori</taxon>
    </lineage>
</organism>
<dbReference type="SUPFAM" id="SSF103473">
    <property type="entry name" value="MFS general substrate transporter"/>
    <property type="match status" value="1"/>
</dbReference>
<keyword evidence="3" id="KW-0472">Membrane</keyword>
<feature type="transmembrane region" description="Helical" evidence="3">
    <location>
        <begin position="292"/>
        <end position="313"/>
    </location>
</feature>
<dbReference type="GO" id="GO:0016020">
    <property type="term" value="C:membrane"/>
    <property type="evidence" value="ECO:0007669"/>
    <property type="project" value="UniProtKB-SubCell"/>
</dbReference>
<dbReference type="InterPro" id="IPR011701">
    <property type="entry name" value="MFS"/>
</dbReference>
<reference evidence="5" key="1">
    <citation type="submission" date="2021-12" db="EMBL/GenBank/DDBJ databases">
        <title>Convergent genome expansion in fungi linked to evolution of root-endophyte symbiosis.</title>
        <authorList>
            <consortium name="DOE Joint Genome Institute"/>
            <person name="Ke Y.-H."/>
            <person name="Bonito G."/>
            <person name="Liao H.-L."/>
            <person name="Looney B."/>
            <person name="Rojas-Flechas A."/>
            <person name="Nash J."/>
            <person name="Hameed K."/>
            <person name="Schadt C."/>
            <person name="Martin F."/>
            <person name="Crous P.W."/>
            <person name="Miettinen O."/>
            <person name="Magnuson J.K."/>
            <person name="Labbe J."/>
            <person name="Jacobson D."/>
            <person name="Doktycz M.J."/>
            <person name="Veneault-Fourrey C."/>
            <person name="Kuo A."/>
            <person name="Mondo S."/>
            <person name="Calhoun S."/>
            <person name="Riley R."/>
            <person name="Ohm R."/>
            <person name="LaButti K."/>
            <person name="Andreopoulos B."/>
            <person name="Pangilinan J."/>
            <person name="Nolan M."/>
            <person name="Tritt A."/>
            <person name="Clum A."/>
            <person name="Lipzen A."/>
            <person name="Daum C."/>
            <person name="Barry K."/>
            <person name="Grigoriev I.V."/>
            <person name="Vilgalys R."/>
        </authorList>
    </citation>
    <scope>NUCLEOTIDE SEQUENCE</scope>
    <source>
        <strain evidence="5">PMI_201</strain>
    </source>
</reference>
<dbReference type="PANTHER" id="PTHR11360:SF252">
    <property type="entry name" value="MAJOR FACILITATOR SUPERFAMILY (MFS) PROFILE DOMAIN-CONTAINING PROTEIN-RELATED"/>
    <property type="match status" value="1"/>
</dbReference>
<comment type="caution">
    <text evidence="5">The sequence shown here is derived from an EMBL/GenBank/DDBJ whole genome shotgun (WGS) entry which is preliminary data.</text>
</comment>
<feature type="transmembrane region" description="Helical" evidence="3">
    <location>
        <begin position="381"/>
        <end position="401"/>
    </location>
</feature>
<name>A0AAD4KD63_9EURO</name>
<dbReference type="InterPro" id="IPR020846">
    <property type="entry name" value="MFS_dom"/>
</dbReference>
<proteinExistence type="inferred from homology"/>
<dbReference type="GeneID" id="70242720"/>
<feature type="transmembrane region" description="Helical" evidence="3">
    <location>
        <begin position="140"/>
        <end position="163"/>
    </location>
</feature>
<dbReference type="Gene3D" id="1.20.1250.20">
    <property type="entry name" value="MFS general substrate transporter like domains"/>
    <property type="match status" value="1"/>
</dbReference>